<dbReference type="Pfam" id="PF12146">
    <property type="entry name" value="Hydrolase_4"/>
    <property type="match status" value="1"/>
</dbReference>
<dbReference type="AlphaFoldDB" id="A0A0B2BV36"/>
<dbReference type="EMBL" id="JTDN01000001">
    <property type="protein sequence ID" value="KHL25264.1"/>
    <property type="molecule type" value="Genomic_DNA"/>
</dbReference>
<reference evidence="2 3" key="1">
    <citation type="submission" date="2014-11" db="EMBL/GenBank/DDBJ databases">
        <title>Draft genome sequence of Kirrobacter mercurialis.</title>
        <authorList>
            <person name="Coil D.A."/>
            <person name="Eisen J.A."/>
        </authorList>
    </citation>
    <scope>NUCLEOTIDE SEQUENCE [LARGE SCALE GENOMIC DNA]</scope>
    <source>
        <strain evidence="2 3">Coronado</strain>
    </source>
</reference>
<evidence type="ECO:0000259" key="1">
    <source>
        <dbReference type="Pfam" id="PF12146"/>
    </source>
</evidence>
<dbReference type="Gene3D" id="3.40.50.1820">
    <property type="entry name" value="alpha/beta hydrolase"/>
    <property type="match status" value="1"/>
</dbReference>
<accession>A0A0B2BV36</accession>
<dbReference type="InterPro" id="IPR022742">
    <property type="entry name" value="Hydrolase_4"/>
</dbReference>
<dbReference type="SUPFAM" id="SSF53474">
    <property type="entry name" value="alpha/beta-Hydrolases"/>
    <property type="match status" value="1"/>
</dbReference>
<comment type="caution">
    <text evidence="2">The sequence shown here is derived from an EMBL/GenBank/DDBJ whole genome shotgun (WGS) entry which is preliminary data.</text>
</comment>
<dbReference type="STRING" id="1572751.PK98_00455"/>
<dbReference type="RefSeq" id="WP_039093519.1">
    <property type="nucleotide sequence ID" value="NZ_JTDN01000001.1"/>
</dbReference>
<evidence type="ECO:0000313" key="2">
    <source>
        <dbReference type="EMBL" id="KHL25264.1"/>
    </source>
</evidence>
<keyword evidence="3" id="KW-1185">Reference proteome</keyword>
<protein>
    <submittedName>
        <fullName evidence="2">Lysophospholipase</fullName>
    </submittedName>
</protein>
<dbReference type="OrthoDB" id="9788260at2"/>
<dbReference type="Proteomes" id="UP000030988">
    <property type="component" value="Unassembled WGS sequence"/>
</dbReference>
<gene>
    <name evidence="2" type="ORF">PK98_00455</name>
</gene>
<dbReference type="PANTHER" id="PTHR11614">
    <property type="entry name" value="PHOSPHOLIPASE-RELATED"/>
    <property type="match status" value="1"/>
</dbReference>
<sequence length="321" mass="35398">MVTTTGELRAFDRRHIPDGARESRWRAGDGHLIRQLDWTPPDGPPRGSLLFLCGRGDAYEKYLETLEHWRGQGWQAGAAEWRGQGGSGRLGLDATTGHIDDFAAWLDDLAAFWRDWTARHPGPHVLAGHSMGGHLVLRALAERMLDPAPAALVLSAPMLDIGPDALPGMLKRALAATMVRVGDPRRPAWKASEKPGGKVLSRQTLLTHCDDRYADELWWRGARPELAMGPGSWGWMAGAVRSIRRLDRAGLLEAVTTPCCIIATPADRLVSPRAIRRTAARLPWAELHWFAARHELLREVDAIRVPALAAIDTFLDRVTAA</sequence>
<dbReference type="InterPro" id="IPR051044">
    <property type="entry name" value="MAG_DAG_Lipase"/>
</dbReference>
<dbReference type="InterPro" id="IPR029058">
    <property type="entry name" value="AB_hydrolase_fold"/>
</dbReference>
<evidence type="ECO:0000313" key="3">
    <source>
        <dbReference type="Proteomes" id="UP000030988"/>
    </source>
</evidence>
<proteinExistence type="predicted"/>
<organism evidence="2 3">
    <name type="scientific">Croceibacterium mercuriale</name>
    <dbReference type="NCBI Taxonomy" id="1572751"/>
    <lineage>
        <taxon>Bacteria</taxon>
        <taxon>Pseudomonadati</taxon>
        <taxon>Pseudomonadota</taxon>
        <taxon>Alphaproteobacteria</taxon>
        <taxon>Sphingomonadales</taxon>
        <taxon>Erythrobacteraceae</taxon>
        <taxon>Croceibacterium</taxon>
    </lineage>
</organism>
<feature type="domain" description="Serine aminopeptidase S33" evidence="1">
    <location>
        <begin position="44"/>
        <end position="301"/>
    </location>
</feature>
<name>A0A0B2BV36_9SPHN</name>